<evidence type="ECO:0000313" key="2">
    <source>
        <dbReference type="EMBL" id="TXS93216.1"/>
    </source>
</evidence>
<keyword evidence="3" id="KW-1185">Reference proteome</keyword>
<feature type="transmembrane region" description="Helical" evidence="1">
    <location>
        <begin position="12"/>
        <end position="31"/>
    </location>
</feature>
<dbReference type="EMBL" id="VRYZ01000002">
    <property type="protein sequence ID" value="TXS93216.1"/>
    <property type="molecule type" value="Genomic_DNA"/>
</dbReference>
<protein>
    <submittedName>
        <fullName evidence="2">Uncharacterized protein</fullName>
    </submittedName>
</protein>
<gene>
    <name evidence="2" type="ORF">FVW59_05050</name>
</gene>
<dbReference type="RefSeq" id="WP_148063152.1">
    <property type="nucleotide sequence ID" value="NZ_VRYZ01000002.1"/>
</dbReference>
<accession>A0A5C8ZXL7</accession>
<keyword evidence="1" id="KW-1133">Transmembrane helix</keyword>
<proteinExistence type="predicted"/>
<dbReference type="Proteomes" id="UP000321933">
    <property type="component" value="Unassembled WGS sequence"/>
</dbReference>
<reference evidence="2 3" key="1">
    <citation type="submission" date="2019-08" db="EMBL/GenBank/DDBJ databases">
        <title>Parahaliea maris sp. nov., isolated from the surface seawater.</title>
        <authorList>
            <person name="Liu Y."/>
        </authorList>
    </citation>
    <scope>NUCLEOTIDE SEQUENCE [LARGE SCALE GENOMIC DNA]</scope>
    <source>
        <strain evidence="2 3">S2-26</strain>
    </source>
</reference>
<organism evidence="2 3">
    <name type="scientific">Parahaliea aestuarii</name>
    <dbReference type="NCBI Taxonomy" id="1852021"/>
    <lineage>
        <taxon>Bacteria</taxon>
        <taxon>Pseudomonadati</taxon>
        <taxon>Pseudomonadota</taxon>
        <taxon>Gammaproteobacteria</taxon>
        <taxon>Cellvibrionales</taxon>
        <taxon>Halieaceae</taxon>
        <taxon>Parahaliea</taxon>
    </lineage>
</organism>
<feature type="transmembrane region" description="Helical" evidence="1">
    <location>
        <begin position="78"/>
        <end position="102"/>
    </location>
</feature>
<sequence length="149" mass="16680">MRQALKFIDLLVRILAVLTIILLALPMLAMLSIMSTDSGTTEAYTAGVVMFVLGSAVLVVISYFALKPQSIEKKWPGILLLTRVVVRTPVYLLGTIGFALLLQQRGIFTFFNPDPQELSRESQFEICRQMDIAPDVCPEWKGIFSEELQ</sequence>
<keyword evidence="1" id="KW-0472">Membrane</keyword>
<evidence type="ECO:0000313" key="3">
    <source>
        <dbReference type="Proteomes" id="UP000321933"/>
    </source>
</evidence>
<keyword evidence="1" id="KW-0812">Transmembrane</keyword>
<dbReference type="AlphaFoldDB" id="A0A5C8ZXL7"/>
<evidence type="ECO:0000256" key="1">
    <source>
        <dbReference type="SAM" id="Phobius"/>
    </source>
</evidence>
<name>A0A5C8ZXL7_9GAMM</name>
<comment type="caution">
    <text evidence="2">The sequence shown here is derived from an EMBL/GenBank/DDBJ whole genome shotgun (WGS) entry which is preliminary data.</text>
</comment>
<feature type="transmembrane region" description="Helical" evidence="1">
    <location>
        <begin position="43"/>
        <end position="66"/>
    </location>
</feature>